<evidence type="ECO:0000256" key="6">
    <source>
        <dbReference type="ARBA" id="ARBA00022723"/>
    </source>
</evidence>
<dbReference type="KEGG" id="vg:11467758"/>
<evidence type="ECO:0000313" key="13">
    <source>
        <dbReference type="EMBL" id="ADP30824.1"/>
    </source>
</evidence>
<feature type="region of interest" description="Disordered" evidence="10">
    <location>
        <begin position="1"/>
        <end position="21"/>
    </location>
</feature>
<dbReference type="RefSeq" id="YP_004935941.1">
    <property type="nucleotide sequence ID" value="NC_016437.1"/>
</dbReference>
<dbReference type="SUPFAM" id="SSF57917">
    <property type="entry name" value="Zn-binding domains of ADDBP"/>
    <property type="match status" value="2"/>
</dbReference>
<organism evidence="13 14">
    <name type="scientific">South Polar skua adenovirus 1</name>
    <dbReference type="NCBI Taxonomy" id="2848087"/>
    <lineage>
        <taxon>Viruses</taxon>
        <taxon>Varidnaviria</taxon>
        <taxon>Bamfordvirae</taxon>
        <taxon>Preplasmiviricota</taxon>
        <taxon>Polisuviricotina</taxon>
        <taxon>Pharingeaviricetes</taxon>
        <taxon>Rowavirales</taxon>
        <taxon>Adenoviridae</taxon>
        <taxon>Siadenovirus</taxon>
        <taxon>Siadenovirus stercorariidae</taxon>
        <taxon>Skua siadenovirus A</taxon>
    </lineage>
</organism>
<keyword evidence="5" id="KW-0235">DNA replication</keyword>
<dbReference type="GO" id="GO:0003677">
    <property type="term" value="F:DNA binding"/>
    <property type="evidence" value="ECO:0007669"/>
    <property type="project" value="UniProtKB-KW"/>
</dbReference>
<evidence type="ECO:0000256" key="10">
    <source>
        <dbReference type="SAM" id="MobiDB-lite"/>
    </source>
</evidence>
<dbReference type="GeneID" id="11467758"/>
<dbReference type="InterPro" id="IPR005376">
    <property type="entry name" value="Adenovirus_DNA-bd_zn-bd"/>
</dbReference>
<keyword evidence="6" id="KW-0479">Metal-binding</keyword>
<dbReference type="InterPro" id="IPR036362">
    <property type="entry name" value="Adenovirus_DNA-bd_N_sf"/>
</dbReference>
<accession>G9B6K8</accession>
<dbReference type="InterPro" id="IPR003176">
    <property type="entry name" value="Adenovirus_DNA-bd_a"/>
</dbReference>
<evidence type="ECO:0000256" key="2">
    <source>
        <dbReference type="ARBA" id="ARBA00022553"/>
    </source>
</evidence>
<feature type="domain" description="Adenovirus DNA-binding zinc-binding" evidence="12">
    <location>
        <begin position="238"/>
        <end position="330"/>
    </location>
</feature>
<dbReference type="OrthoDB" id="4492at10239"/>
<sequence length="376" mass="42490">MSTEKRPASTQDSEEEPTIKRANVEDEVQNRHQKAMQLAASLSAIIGCQVDVCVLPTSDFWSKLSENYIKKNRPDINLTISSAKSFNHFVGRILATFIYNETELDCHFNALGANIWIHHWENDLRCFHGQKMVSKPITYNLTPSSDEGIRALATGEGKLEKGKNQKDIVKLTNYGNIVCPEDINVQWPVIHSATSCGVNFGNKDKAKAAHQHNIDWTSAMFPKAKKEDIAEKMIIISKCFCNFGHETPQLGRQLCKMTAFEIPGAGDIEPETTDEMLLATLKHKYTFVFQCCNPVNFKKAGKAEPQKHCDFKLSMIDIRLAIKISKDIWNLLRESLNDLKAPILQLPLFSFDPRKHSYKQAIVAQHAVEYSDDAFC</sequence>
<protein>
    <submittedName>
        <fullName evidence="13">DBP</fullName>
    </submittedName>
</protein>
<keyword evidence="7" id="KW-0862">Zinc</keyword>
<dbReference type="EMBL" id="HM585353">
    <property type="protein sequence ID" value="ADP30824.1"/>
    <property type="molecule type" value="Genomic_DNA"/>
</dbReference>
<dbReference type="Proteomes" id="UP000169712">
    <property type="component" value="Segment"/>
</dbReference>
<evidence type="ECO:0000259" key="11">
    <source>
        <dbReference type="Pfam" id="PF02236"/>
    </source>
</evidence>
<name>G9B6K8_9ADEN</name>
<evidence type="ECO:0000313" key="14">
    <source>
        <dbReference type="Proteomes" id="UP000169712"/>
    </source>
</evidence>
<dbReference type="GO" id="GO:0039693">
    <property type="term" value="P:viral DNA genome replication"/>
    <property type="evidence" value="ECO:0007669"/>
    <property type="project" value="UniProtKB-KW"/>
</dbReference>
<evidence type="ECO:0000256" key="4">
    <source>
        <dbReference type="ARBA" id="ARBA00022581"/>
    </source>
</evidence>
<dbReference type="InterPro" id="IPR036368">
    <property type="entry name" value="ADBP_zn-bd_sf"/>
</dbReference>
<evidence type="ECO:0000256" key="1">
    <source>
        <dbReference type="ARBA" id="ARBA00022518"/>
    </source>
</evidence>
<proteinExistence type="predicted"/>
<dbReference type="Pfam" id="PF03728">
    <property type="entry name" value="Viral_DNA_Zn_bi"/>
    <property type="match status" value="2"/>
</dbReference>
<keyword evidence="8" id="KW-1194">Viral DNA replication</keyword>
<dbReference type="Pfam" id="PF02236">
    <property type="entry name" value="Viral_DNA_bi"/>
    <property type="match status" value="1"/>
</dbReference>
<keyword evidence="9" id="KW-0238">DNA-binding</keyword>
<evidence type="ECO:0000256" key="5">
    <source>
        <dbReference type="ARBA" id="ARBA00022705"/>
    </source>
</evidence>
<feature type="domain" description="Adenovirus DNA-binding all-alpha" evidence="11">
    <location>
        <begin position="33"/>
        <end position="108"/>
    </location>
</feature>
<reference evidence="13 14" key="1">
    <citation type="journal article" date="2012" name="Virology">
        <title>Full genome analysis of a novel adenovirus from the South Polar skua (Catharacta maccormicki) in Antarctica.</title>
        <authorList>
            <person name="Park Y.M."/>
            <person name="Kim J.H."/>
            <person name="Gu S.H."/>
            <person name="Lee S.Y."/>
            <person name="Lee M.G."/>
            <person name="Kang Y.K."/>
            <person name="Kang S.H."/>
            <person name="Kim H.J."/>
            <person name="Song J.W."/>
        </authorList>
    </citation>
    <scope>NUCLEOTIDE SEQUENCE [LARGE SCALE GENOMIC DNA]</scope>
    <source>
        <strain evidence="13">T03</strain>
    </source>
</reference>
<evidence type="ECO:0000256" key="3">
    <source>
        <dbReference type="ARBA" id="ARBA00022562"/>
    </source>
</evidence>
<keyword evidence="1" id="KW-0244">Early protein</keyword>
<evidence type="ECO:0000256" key="9">
    <source>
        <dbReference type="ARBA" id="ARBA00023125"/>
    </source>
</evidence>
<dbReference type="InterPro" id="IPR036367">
    <property type="entry name" value="Ad_DBP_C_sf"/>
</dbReference>
<evidence type="ECO:0000259" key="12">
    <source>
        <dbReference type="Pfam" id="PF03728"/>
    </source>
</evidence>
<keyword evidence="3" id="KW-1048">Host nucleus</keyword>
<evidence type="ECO:0000256" key="7">
    <source>
        <dbReference type="ARBA" id="ARBA00022833"/>
    </source>
</evidence>
<evidence type="ECO:0000256" key="8">
    <source>
        <dbReference type="ARBA" id="ARBA00023109"/>
    </source>
</evidence>
<dbReference type="SUPFAM" id="SSF47724">
    <property type="entry name" value="Domain of early E2A DNA-binding protein, ADDBP"/>
    <property type="match status" value="1"/>
</dbReference>
<dbReference type="GO" id="GO:0008270">
    <property type="term" value="F:zinc ion binding"/>
    <property type="evidence" value="ECO:0007669"/>
    <property type="project" value="InterPro"/>
</dbReference>
<keyword evidence="2" id="KW-0597">Phosphoprotein</keyword>
<feature type="domain" description="Adenovirus DNA-binding zinc-binding" evidence="12">
    <location>
        <begin position="124"/>
        <end position="224"/>
    </location>
</feature>
<keyword evidence="4" id="KW-0945">Host-virus interaction</keyword>
<dbReference type="Gene3D" id="3.90.148.10">
    <property type="entry name" value="Adenovirus DNA-binding, C-terminal domain superfamily/Adenovirus DNA-binding, zinc binding domain"/>
    <property type="match status" value="1"/>
</dbReference>
<dbReference type="GO" id="GO:0006351">
    <property type="term" value="P:DNA-templated transcription"/>
    <property type="evidence" value="ECO:0007669"/>
    <property type="project" value="InterPro"/>
</dbReference>
<keyword evidence="14" id="KW-1185">Reference proteome</keyword>
<dbReference type="Gene3D" id="1.10.269.10">
    <property type="entry name" value="Adenovirus DNA-binding, N-terminal domain"/>
    <property type="match status" value="1"/>
</dbReference>
<dbReference type="GO" id="GO:0006260">
    <property type="term" value="P:DNA replication"/>
    <property type="evidence" value="ECO:0007669"/>
    <property type="project" value="UniProtKB-KW"/>
</dbReference>